<evidence type="ECO:0000256" key="4">
    <source>
        <dbReference type="ARBA" id="ARBA00023136"/>
    </source>
</evidence>
<comment type="subcellular location">
    <subcellularLocation>
        <location evidence="1">Membrane</location>
        <topology evidence="1">Multi-pass membrane protein</topology>
    </subcellularLocation>
</comment>
<gene>
    <name evidence="6" type="ORF">LZ480_00860</name>
</gene>
<evidence type="ECO:0000313" key="7">
    <source>
        <dbReference type="Proteomes" id="UP001316087"/>
    </source>
</evidence>
<accession>A0ABS9U7W0</accession>
<reference evidence="6 7" key="1">
    <citation type="submission" date="2022-03" db="EMBL/GenBank/DDBJ databases">
        <authorList>
            <person name="Jo J.-H."/>
            <person name="Im W.-T."/>
        </authorList>
    </citation>
    <scope>NUCLEOTIDE SEQUENCE [LARGE SCALE GENOMIC DNA]</scope>
    <source>
        <strain evidence="6 7">MA9</strain>
    </source>
</reference>
<evidence type="ECO:0000256" key="1">
    <source>
        <dbReference type="ARBA" id="ARBA00004141"/>
    </source>
</evidence>
<dbReference type="InterPro" id="IPR053153">
    <property type="entry name" value="APC_K+_Transporter"/>
</dbReference>
<dbReference type="EMBL" id="JAKZFC010000001">
    <property type="protein sequence ID" value="MCH7320421.1"/>
    <property type="molecule type" value="Genomic_DNA"/>
</dbReference>
<dbReference type="InterPro" id="IPR002293">
    <property type="entry name" value="AA/rel_permease1"/>
</dbReference>
<evidence type="ECO:0000256" key="5">
    <source>
        <dbReference type="SAM" id="Phobius"/>
    </source>
</evidence>
<name>A0ABS9U7W0_9BACL</name>
<evidence type="ECO:0000313" key="6">
    <source>
        <dbReference type="EMBL" id="MCH7320421.1"/>
    </source>
</evidence>
<keyword evidence="3 5" id="KW-1133">Transmembrane helix</keyword>
<evidence type="ECO:0000256" key="3">
    <source>
        <dbReference type="ARBA" id="ARBA00022989"/>
    </source>
</evidence>
<proteinExistence type="predicted"/>
<comment type="caution">
    <text evidence="6">The sequence shown here is derived from an EMBL/GenBank/DDBJ whole genome shotgun (WGS) entry which is preliminary data.</text>
</comment>
<dbReference type="Proteomes" id="UP001316087">
    <property type="component" value="Unassembled WGS sequence"/>
</dbReference>
<evidence type="ECO:0000256" key="2">
    <source>
        <dbReference type="ARBA" id="ARBA00022692"/>
    </source>
</evidence>
<feature type="transmembrane region" description="Helical" evidence="5">
    <location>
        <begin position="169"/>
        <end position="190"/>
    </location>
</feature>
<feature type="transmembrane region" description="Helical" evidence="5">
    <location>
        <begin position="243"/>
        <end position="267"/>
    </location>
</feature>
<dbReference type="RefSeq" id="WP_241367440.1">
    <property type="nucleotide sequence ID" value="NZ_JAKZFC010000001.1"/>
</dbReference>
<feature type="transmembrane region" description="Helical" evidence="5">
    <location>
        <begin position="102"/>
        <end position="127"/>
    </location>
</feature>
<feature type="transmembrane region" description="Helical" evidence="5">
    <location>
        <begin position="287"/>
        <end position="312"/>
    </location>
</feature>
<dbReference type="PANTHER" id="PTHR47704">
    <property type="entry name" value="POTASSIUM TRANSPORTER KIMA"/>
    <property type="match status" value="1"/>
</dbReference>
<dbReference type="PIRSF" id="PIRSF006060">
    <property type="entry name" value="AA_transporter"/>
    <property type="match status" value="1"/>
</dbReference>
<feature type="transmembrane region" description="Helical" evidence="5">
    <location>
        <begin position="202"/>
        <end position="222"/>
    </location>
</feature>
<organism evidence="6 7">
    <name type="scientific">Solibacillus palustris</name>
    <dbReference type="NCBI Taxonomy" id="2908203"/>
    <lineage>
        <taxon>Bacteria</taxon>
        <taxon>Bacillati</taxon>
        <taxon>Bacillota</taxon>
        <taxon>Bacilli</taxon>
        <taxon>Bacillales</taxon>
        <taxon>Caryophanaceae</taxon>
        <taxon>Solibacillus</taxon>
    </lineage>
</organism>
<protein>
    <submittedName>
        <fullName evidence="6">APC family permease</fullName>
    </submittedName>
</protein>
<feature type="transmembrane region" description="Helical" evidence="5">
    <location>
        <begin position="139"/>
        <end position="157"/>
    </location>
</feature>
<sequence length="339" mass="36636">MWKQIFIGKPLKLNSEKQQAVSKKEALALLSSDALSSVAYGPEQIMIVLWAATALNSLYTLPVAGLILALLFLLVIAYRSVITQFPEGGGAYKVTQKYMNNYVALCTAGLLLVDYILTIAVSVSAGVDALTSAFPSLHASRILISVLFIGGILLLNLRGVTETARVLMFPVYGFIVAMLLVFIMALFKWNDAVIVSPTTVEAFSWMLLIKAFAVGCSALTGVEAISNAVPNFKKPTAVNAQKTMLVLAGILTLLFSGVLIFATHFQITPSMNETVLSQLASQIVGRNGFYFFIQAVTISILLLAANTSFAAFPQLLANLAKDGYAPRIFLNRGDRLRLL</sequence>
<dbReference type="PANTHER" id="PTHR47704:SF1">
    <property type="entry name" value="POTASSIUM TRANSPORTER KIMA"/>
    <property type="match status" value="1"/>
</dbReference>
<keyword evidence="2 5" id="KW-0812">Transmembrane</keyword>
<keyword evidence="7" id="KW-1185">Reference proteome</keyword>
<dbReference type="Gene3D" id="1.20.1740.10">
    <property type="entry name" value="Amino acid/polyamine transporter I"/>
    <property type="match status" value="1"/>
</dbReference>
<dbReference type="Pfam" id="PF13520">
    <property type="entry name" value="AA_permease_2"/>
    <property type="match status" value="1"/>
</dbReference>
<keyword evidence="4 5" id="KW-0472">Membrane</keyword>
<feature type="transmembrane region" description="Helical" evidence="5">
    <location>
        <begin position="59"/>
        <end position="81"/>
    </location>
</feature>